<organism evidence="9 10">
    <name type="scientific">Selenihalanaerobacter shriftii</name>
    <dbReference type="NCBI Taxonomy" id="142842"/>
    <lineage>
        <taxon>Bacteria</taxon>
        <taxon>Bacillati</taxon>
        <taxon>Bacillota</taxon>
        <taxon>Clostridia</taxon>
        <taxon>Halanaerobiales</taxon>
        <taxon>Halobacteroidaceae</taxon>
        <taxon>Selenihalanaerobacter</taxon>
    </lineage>
</organism>
<dbReference type="GO" id="GO:0051539">
    <property type="term" value="F:4 iron, 4 sulfur cluster binding"/>
    <property type="evidence" value="ECO:0007669"/>
    <property type="project" value="UniProtKB-KW"/>
</dbReference>
<dbReference type="GO" id="GO:0016740">
    <property type="term" value="F:transferase activity"/>
    <property type="evidence" value="ECO:0007669"/>
    <property type="project" value="TreeGrafter"/>
</dbReference>
<dbReference type="SFLD" id="SFLDG01082">
    <property type="entry name" value="B12-binding_domain_containing"/>
    <property type="match status" value="1"/>
</dbReference>
<evidence type="ECO:0000256" key="4">
    <source>
        <dbReference type="ARBA" id="ARBA00022723"/>
    </source>
</evidence>
<feature type="domain" description="Radical SAM core" evidence="8">
    <location>
        <begin position="153"/>
        <end position="373"/>
    </location>
</feature>
<dbReference type="SMART" id="SM00729">
    <property type="entry name" value="Elp3"/>
    <property type="match status" value="1"/>
</dbReference>
<dbReference type="InterPro" id="IPR024021">
    <property type="entry name" value="FeFe-hyd_HydE_rSAM"/>
</dbReference>
<evidence type="ECO:0000313" key="10">
    <source>
        <dbReference type="Proteomes" id="UP000190625"/>
    </source>
</evidence>
<dbReference type="SFLD" id="SFLDG01060">
    <property type="entry name" value="BATS_domain_containing"/>
    <property type="match status" value="1"/>
</dbReference>
<keyword evidence="6" id="KW-0411">Iron-sulfur</keyword>
<dbReference type="InterPro" id="IPR010722">
    <property type="entry name" value="BATS_dom"/>
</dbReference>
<dbReference type="STRING" id="142842.SAMN02745118_01853"/>
<dbReference type="InterPro" id="IPR034422">
    <property type="entry name" value="HydE/PylB-like"/>
</dbReference>
<dbReference type="InterPro" id="IPR006638">
    <property type="entry name" value="Elp3/MiaA/NifB-like_rSAM"/>
</dbReference>
<evidence type="ECO:0000256" key="6">
    <source>
        <dbReference type="ARBA" id="ARBA00023014"/>
    </source>
</evidence>
<dbReference type="GO" id="GO:0044272">
    <property type="term" value="P:sulfur compound biosynthetic process"/>
    <property type="evidence" value="ECO:0007669"/>
    <property type="project" value="UniProtKB-ARBA"/>
</dbReference>
<gene>
    <name evidence="9" type="ORF">SAMN02745118_01853</name>
</gene>
<keyword evidence="3" id="KW-0949">S-adenosyl-L-methionine</keyword>
<dbReference type="SUPFAM" id="SSF102114">
    <property type="entry name" value="Radical SAM enzymes"/>
    <property type="match status" value="1"/>
</dbReference>
<dbReference type="PANTHER" id="PTHR43726">
    <property type="entry name" value="3-METHYLORNITHINE SYNTHASE"/>
    <property type="match status" value="1"/>
</dbReference>
<keyword evidence="10" id="KW-1185">Reference proteome</keyword>
<evidence type="ECO:0000256" key="3">
    <source>
        <dbReference type="ARBA" id="ARBA00022691"/>
    </source>
</evidence>
<reference evidence="10" key="1">
    <citation type="submission" date="2017-02" db="EMBL/GenBank/DDBJ databases">
        <authorList>
            <person name="Varghese N."/>
            <person name="Submissions S."/>
        </authorList>
    </citation>
    <scope>NUCLEOTIDE SEQUENCE [LARGE SCALE GENOMIC DNA]</scope>
    <source>
        <strain evidence="10">ATCC BAA-73</strain>
    </source>
</reference>
<dbReference type="InterPro" id="IPR007197">
    <property type="entry name" value="rSAM"/>
</dbReference>
<dbReference type="GO" id="GO:0046872">
    <property type="term" value="F:metal ion binding"/>
    <property type="evidence" value="ECO:0007669"/>
    <property type="project" value="UniProtKB-KW"/>
</dbReference>
<accession>A0A1T4NM05</accession>
<dbReference type="Gene3D" id="3.20.20.70">
    <property type="entry name" value="Aldolase class I"/>
    <property type="match status" value="1"/>
</dbReference>
<sequence length="457" mass="52462">MVLRDKFIKKDSSEEESVLICSSTHHMLQADRLLRQHNFKVELVPTPRGIGSACTTAIRFAKNLKEEIKDVIMATDIDWKGIYDIEKKNRLEDWKDIWNLEINSKFSRVLKKIAKDEVLNISEIKTLLKANRESELEALFLAANRIREEAVKDTVDVRAAIEFSNYCHKNCNYCGLRRENKNLTRYRMTEDEIIKVTKEIYELGIETVILQSGEDPWYTTDKIVKIIRRIKEEFGMKITLSLGERTKKEYKVFKEAGADNYLLKIEAANKDLFNQIHPDDNYEVRSKHTKWLKELGYITGSGGMIGLPSQSIEDLAKDILFQKKYGIHMIGVGPFLPANNTPYAEYKSGDLITTLKVVAVMRLVCQNVFIPATTAIASLDSEGQEKALESGANVIMLIMTPPQLRENYEIYSNKNMVDLDWAVESIMAANRKIPEYLNLDKLNRIDRSEVDARYTTG</sequence>
<keyword evidence="5" id="KW-0408">Iron</keyword>
<dbReference type="Proteomes" id="UP000190625">
    <property type="component" value="Unassembled WGS sequence"/>
</dbReference>
<dbReference type="SMART" id="SM00876">
    <property type="entry name" value="BATS"/>
    <property type="match status" value="1"/>
</dbReference>
<dbReference type="InterPro" id="IPR013785">
    <property type="entry name" value="Aldolase_TIM"/>
</dbReference>
<dbReference type="PROSITE" id="PS51918">
    <property type="entry name" value="RADICAL_SAM"/>
    <property type="match status" value="1"/>
</dbReference>
<proteinExistence type="predicted"/>
<name>A0A1T4NM05_9FIRM</name>
<dbReference type="CDD" id="cd01335">
    <property type="entry name" value="Radical_SAM"/>
    <property type="match status" value="1"/>
</dbReference>
<dbReference type="NCBIfam" id="TIGR03956">
    <property type="entry name" value="rSAM_HydE"/>
    <property type="match status" value="1"/>
</dbReference>
<comment type="cofactor">
    <cofactor evidence="7">
        <name>[2Fe-2S] cluster</name>
        <dbReference type="ChEBI" id="CHEBI:190135"/>
    </cofactor>
</comment>
<dbReference type="InterPro" id="IPR058240">
    <property type="entry name" value="rSAM_sf"/>
</dbReference>
<comment type="cofactor">
    <cofactor evidence="1">
        <name>[4Fe-4S] cluster</name>
        <dbReference type="ChEBI" id="CHEBI:49883"/>
    </cofactor>
</comment>
<dbReference type="SFLD" id="SFLDS00029">
    <property type="entry name" value="Radical_SAM"/>
    <property type="match status" value="1"/>
</dbReference>
<dbReference type="InterPro" id="IPR021778">
    <property type="entry name" value="Se/S_carrier-like"/>
</dbReference>
<dbReference type="RefSeq" id="WP_078810304.1">
    <property type="nucleotide sequence ID" value="NZ_FUWM01000015.1"/>
</dbReference>
<protein>
    <submittedName>
        <fullName evidence="9">Iron-only hydrogenase maturation protein HydE</fullName>
    </submittedName>
</protein>
<evidence type="ECO:0000256" key="1">
    <source>
        <dbReference type="ARBA" id="ARBA00001966"/>
    </source>
</evidence>
<evidence type="ECO:0000259" key="8">
    <source>
        <dbReference type="PROSITE" id="PS51918"/>
    </source>
</evidence>
<dbReference type="Pfam" id="PF11823">
    <property type="entry name" value="Se_S_carrier"/>
    <property type="match status" value="1"/>
</dbReference>
<dbReference type="OrthoDB" id="9775764at2"/>
<dbReference type="EMBL" id="FUWM01000015">
    <property type="protein sequence ID" value="SJZ80146.1"/>
    <property type="molecule type" value="Genomic_DNA"/>
</dbReference>
<dbReference type="AlphaFoldDB" id="A0A1T4NM05"/>
<evidence type="ECO:0000256" key="2">
    <source>
        <dbReference type="ARBA" id="ARBA00022485"/>
    </source>
</evidence>
<evidence type="ECO:0000256" key="7">
    <source>
        <dbReference type="ARBA" id="ARBA00034078"/>
    </source>
</evidence>
<keyword evidence="2" id="KW-0004">4Fe-4S</keyword>
<keyword evidence="4" id="KW-0479">Metal-binding</keyword>
<dbReference type="PANTHER" id="PTHR43726:SF1">
    <property type="entry name" value="BIOTIN SYNTHASE"/>
    <property type="match status" value="1"/>
</dbReference>
<dbReference type="Pfam" id="PF04055">
    <property type="entry name" value="Radical_SAM"/>
    <property type="match status" value="1"/>
</dbReference>
<dbReference type="SFLD" id="SFLDG01280">
    <property type="entry name" value="HydE/PylB-like"/>
    <property type="match status" value="1"/>
</dbReference>
<dbReference type="GO" id="GO:0042364">
    <property type="term" value="P:water-soluble vitamin biosynthetic process"/>
    <property type="evidence" value="ECO:0007669"/>
    <property type="project" value="UniProtKB-ARBA"/>
</dbReference>
<evidence type="ECO:0000256" key="5">
    <source>
        <dbReference type="ARBA" id="ARBA00023004"/>
    </source>
</evidence>
<evidence type="ECO:0000313" key="9">
    <source>
        <dbReference type="EMBL" id="SJZ80146.1"/>
    </source>
</evidence>